<accession>A0ABR6YL41</accession>
<reference evidence="2 3" key="1">
    <citation type="submission" date="2020-08" db="EMBL/GenBank/DDBJ databases">
        <title>Novel species isolated from subtropical streams in China.</title>
        <authorList>
            <person name="Lu H."/>
        </authorList>
    </citation>
    <scope>NUCLEOTIDE SEQUENCE [LARGE SCALE GENOMIC DNA]</scope>
    <source>
        <strain evidence="2 3">FT31W</strain>
    </source>
</reference>
<dbReference type="EMBL" id="JACOGC010000002">
    <property type="protein sequence ID" value="MBC3884584.1"/>
    <property type="molecule type" value="Genomic_DNA"/>
</dbReference>
<evidence type="ECO:0000259" key="1">
    <source>
        <dbReference type="SMART" id="SM01321"/>
    </source>
</evidence>
<dbReference type="Proteomes" id="UP000613113">
    <property type="component" value="Unassembled WGS sequence"/>
</dbReference>
<evidence type="ECO:0000313" key="3">
    <source>
        <dbReference type="Proteomes" id="UP000613113"/>
    </source>
</evidence>
<dbReference type="SMART" id="SM01321">
    <property type="entry name" value="Y1_Tnp"/>
    <property type="match status" value="1"/>
</dbReference>
<gene>
    <name evidence="2" type="ORF">H8K27_05525</name>
</gene>
<dbReference type="PANTHER" id="PTHR36966">
    <property type="entry name" value="REP-ASSOCIATED TYROSINE TRANSPOSASE"/>
    <property type="match status" value="1"/>
</dbReference>
<comment type="caution">
    <text evidence="2">The sequence shown here is derived from an EMBL/GenBank/DDBJ whole genome shotgun (WGS) entry which is preliminary data.</text>
</comment>
<organism evidence="2 3">
    <name type="scientific">Undibacterium griseum</name>
    <dbReference type="NCBI Taxonomy" id="2762295"/>
    <lineage>
        <taxon>Bacteria</taxon>
        <taxon>Pseudomonadati</taxon>
        <taxon>Pseudomonadota</taxon>
        <taxon>Betaproteobacteria</taxon>
        <taxon>Burkholderiales</taxon>
        <taxon>Oxalobacteraceae</taxon>
        <taxon>Undibacterium</taxon>
    </lineage>
</organism>
<dbReference type="NCBIfam" id="NF047646">
    <property type="entry name" value="REP_Tyr_transpos"/>
    <property type="match status" value="1"/>
</dbReference>
<sequence length="179" mass="20998">MPNYRRSNIAGGTYFFTVNSFRRRPILTPESLRDALRLAIQKTRLTHPFEIDAWVLLPDHLHCIWTLPQHDANFSVRWSMIKRMVSQACAAEFGVDDLSTSRTQRKESGIWQRRFWEHQIRDDKDFARHVDYIHWNPVKHGLVARAGDWPHSTFHRYVAQQMLPQDWGIGADVAGDFGE</sequence>
<dbReference type="InterPro" id="IPR002686">
    <property type="entry name" value="Transposase_17"/>
</dbReference>
<dbReference type="Gene3D" id="3.30.70.1290">
    <property type="entry name" value="Transposase IS200-like"/>
    <property type="match status" value="1"/>
</dbReference>
<dbReference type="PANTHER" id="PTHR36966:SF1">
    <property type="entry name" value="REP-ASSOCIATED TYROSINE TRANSPOSASE"/>
    <property type="match status" value="1"/>
</dbReference>
<protein>
    <submittedName>
        <fullName evidence="2">Transposase</fullName>
    </submittedName>
</protein>
<evidence type="ECO:0000313" key="2">
    <source>
        <dbReference type="EMBL" id="MBC3884584.1"/>
    </source>
</evidence>
<name>A0ABR6YL41_9BURK</name>
<dbReference type="InterPro" id="IPR036515">
    <property type="entry name" value="Transposase_17_sf"/>
</dbReference>
<dbReference type="SUPFAM" id="SSF143422">
    <property type="entry name" value="Transposase IS200-like"/>
    <property type="match status" value="1"/>
</dbReference>
<feature type="domain" description="Transposase IS200-like" evidence="1">
    <location>
        <begin position="9"/>
        <end position="136"/>
    </location>
</feature>
<dbReference type="InterPro" id="IPR052715">
    <property type="entry name" value="RAYT_transposase"/>
</dbReference>
<proteinExistence type="predicted"/>
<keyword evidence="3" id="KW-1185">Reference proteome</keyword>